<evidence type="ECO:0000313" key="8">
    <source>
        <dbReference type="Proteomes" id="UP000272193"/>
    </source>
</evidence>
<evidence type="ECO:0000313" key="7">
    <source>
        <dbReference type="EMBL" id="RPE63059.1"/>
    </source>
</evidence>
<keyword evidence="2 6" id="KW-0732">Signal</keyword>
<dbReference type="GO" id="GO:0009279">
    <property type="term" value="C:cell outer membrane"/>
    <property type="evidence" value="ECO:0007669"/>
    <property type="project" value="UniProtKB-SubCell"/>
</dbReference>
<reference evidence="7 8" key="1">
    <citation type="submission" date="2018-11" db="EMBL/GenBank/DDBJ databases">
        <title>Genomic Encyclopedia of Type Strains, Phase IV (KMG-IV): sequencing the most valuable type-strain genomes for metagenomic binning, comparative biology and taxonomic classification.</title>
        <authorList>
            <person name="Goeker M."/>
        </authorList>
    </citation>
    <scope>NUCLEOTIDE SEQUENCE [LARGE SCALE GENOMIC DNA]</scope>
    <source>
        <strain evidence="7 8">DSM 101684</strain>
    </source>
</reference>
<protein>
    <submittedName>
        <fullName evidence="7">TraT complement resistance protein</fullName>
    </submittedName>
</protein>
<dbReference type="InterPro" id="IPR008874">
    <property type="entry name" value="TraT_complement-R"/>
</dbReference>
<accession>A0A3N4U7X0</accession>
<feature type="signal peptide" evidence="6">
    <location>
        <begin position="1"/>
        <end position="22"/>
    </location>
</feature>
<dbReference type="Proteomes" id="UP000272193">
    <property type="component" value="Unassembled WGS sequence"/>
</dbReference>
<keyword evidence="8" id="KW-1185">Reference proteome</keyword>
<keyword evidence="5" id="KW-0449">Lipoprotein</keyword>
<gene>
    <name evidence="7" type="ORF">EDC62_2524</name>
</gene>
<evidence type="ECO:0000256" key="1">
    <source>
        <dbReference type="ARBA" id="ARBA00004459"/>
    </source>
</evidence>
<dbReference type="RefSeq" id="WP_124224155.1">
    <property type="nucleotide sequence ID" value="NZ_RKQL01000007.1"/>
</dbReference>
<comment type="caution">
    <text evidence="7">The sequence shown here is derived from an EMBL/GenBank/DDBJ whole genome shotgun (WGS) entry which is preliminary data.</text>
</comment>
<comment type="subcellular location">
    <subcellularLocation>
        <location evidence="1">Cell outer membrane</location>
        <topology evidence="1">Lipid-anchor</topology>
    </subcellularLocation>
</comment>
<keyword evidence="4" id="KW-0564">Palmitate</keyword>
<dbReference type="PROSITE" id="PS51257">
    <property type="entry name" value="PROKAR_LIPOPROTEIN"/>
    <property type="match status" value="1"/>
</dbReference>
<dbReference type="Pfam" id="PF05818">
    <property type="entry name" value="TraT"/>
    <property type="match status" value="1"/>
</dbReference>
<dbReference type="EMBL" id="RKQL01000007">
    <property type="protein sequence ID" value="RPE63059.1"/>
    <property type="molecule type" value="Genomic_DNA"/>
</dbReference>
<proteinExistence type="predicted"/>
<evidence type="ECO:0000256" key="2">
    <source>
        <dbReference type="ARBA" id="ARBA00022729"/>
    </source>
</evidence>
<keyword evidence="3" id="KW-0472">Membrane</keyword>
<sequence length="249" mass="25590">MKHSFFTVRSLRTLIAAAMVGAAVTASLTLSGCAATQVALANKDLQVQSAVSQTIFLPMTSDKTYALAVRSTTAEDVGAPLVEAEIHKALAAKGYVQAPPEKAHFLIQLNIVRAVGNDTAAGSNGGGMLAGAALAGANGSTGRGVLAGALVGGVVDAIAGATTKKVIVSLSSELQIGVRGERQSTGAAAQAKEKAEAEALARRVQDGSDADVTYHQTSIDSWMKQVNLDFQEAIPQLRTALVRNVVGFF</sequence>
<organism evidence="7 8">
    <name type="scientific">Tibeticola sediminis</name>
    <dbReference type="NCBI Taxonomy" id="1917811"/>
    <lineage>
        <taxon>Bacteria</taxon>
        <taxon>Pseudomonadati</taxon>
        <taxon>Pseudomonadota</taxon>
        <taxon>Betaproteobacteria</taxon>
        <taxon>Burkholderiales</taxon>
        <taxon>Comamonadaceae</taxon>
        <taxon>Tibeticola</taxon>
    </lineage>
</organism>
<evidence type="ECO:0000256" key="4">
    <source>
        <dbReference type="ARBA" id="ARBA00023139"/>
    </source>
</evidence>
<feature type="chain" id="PRO_5018326345" evidence="6">
    <location>
        <begin position="23"/>
        <end position="249"/>
    </location>
</feature>
<dbReference type="OrthoDB" id="9791439at2"/>
<evidence type="ECO:0000256" key="6">
    <source>
        <dbReference type="SAM" id="SignalP"/>
    </source>
</evidence>
<name>A0A3N4U7X0_9BURK</name>
<dbReference type="AlphaFoldDB" id="A0A3N4U7X0"/>
<evidence type="ECO:0000256" key="3">
    <source>
        <dbReference type="ARBA" id="ARBA00023136"/>
    </source>
</evidence>
<evidence type="ECO:0000256" key="5">
    <source>
        <dbReference type="ARBA" id="ARBA00023288"/>
    </source>
</evidence>